<evidence type="ECO:0000256" key="10">
    <source>
        <dbReference type="ARBA" id="ARBA00023012"/>
    </source>
</evidence>
<keyword evidence="12" id="KW-1133">Transmembrane helix</keyword>
<keyword evidence="7" id="KW-0547">Nucleotide-binding</keyword>
<reference evidence="15" key="1">
    <citation type="submission" date="2023-03" db="EMBL/GenBank/DDBJ databases">
        <title>Andean soil-derived lignocellulolytic bacterial consortium as a source of novel taxa and putative plastic-active enzymes.</title>
        <authorList>
            <person name="Diaz-Garcia L."/>
            <person name="Chuvochina M."/>
            <person name="Feuerriegel G."/>
            <person name="Bunk B."/>
            <person name="Sproer C."/>
            <person name="Streit W.R."/>
            <person name="Rodriguez L.M."/>
            <person name="Overmann J."/>
            <person name="Jimenez D.J."/>
        </authorList>
    </citation>
    <scope>NUCLEOTIDE SEQUENCE</scope>
    <source>
        <strain evidence="15">MAG 2441</strain>
    </source>
</reference>
<evidence type="ECO:0000313" key="16">
    <source>
        <dbReference type="Proteomes" id="UP001178662"/>
    </source>
</evidence>
<dbReference type="GO" id="GO:0005886">
    <property type="term" value="C:plasma membrane"/>
    <property type="evidence" value="ECO:0007669"/>
    <property type="project" value="UniProtKB-SubCell"/>
</dbReference>
<comment type="subcellular location">
    <subcellularLocation>
        <location evidence="2">Cell membrane</location>
        <topology evidence="2">Multi-pass membrane protein</topology>
    </subcellularLocation>
</comment>
<dbReference type="GO" id="GO:0005524">
    <property type="term" value="F:ATP binding"/>
    <property type="evidence" value="ECO:0007669"/>
    <property type="project" value="UniProtKB-KW"/>
</dbReference>
<evidence type="ECO:0000256" key="4">
    <source>
        <dbReference type="ARBA" id="ARBA00022475"/>
    </source>
</evidence>
<proteinExistence type="predicted"/>
<keyword evidence="9" id="KW-0067">ATP-binding</keyword>
<dbReference type="SMART" id="SM00387">
    <property type="entry name" value="HATPase_c"/>
    <property type="match status" value="1"/>
</dbReference>
<keyword evidence="8 15" id="KW-0418">Kinase</keyword>
<dbReference type="InterPro" id="IPR004358">
    <property type="entry name" value="Sig_transdc_His_kin-like_C"/>
</dbReference>
<dbReference type="SUPFAM" id="SSF55874">
    <property type="entry name" value="ATPase domain of HSP90 chaperone/DNA topoisomerase II/histidine kinase"/>
    <property type="match status" value="1"/>
</dbReference>
<evidence type="ECO:0000259" key="13">
    <source>
        <dbReference type="PROSITE" id="PS50109"/>
    </source>
</evidence>
<comment type="catalytic activity">
    <reaction evidence="1">
        <text>ATP + protein L-histidine = ADP + protein N-phospho-L-histidine.</text>
        <dbReference type="EC" id="2.7.13.3"/>
    </reaction>
</comment>
<dbReference type="EMBL" id="CP119317">
    <property type="protein sequence ID" value="WEK56304.1"/>
    <property type="molecule type" value="Genomic_DNA"/>
</dbReference>
<dbReference type="InterPro" id="IPR010559">
    <property type="entry name" value="Sig_transdc_His_kin_internal"/>
</dbReference>
<dbReference type="SUPFAM" id="SSF158472">
    <property type="entry name" value="HAMP domain-like"/>
    <property type="match status" value="1"/>
</dbReference>
<dbReference type="InterPro" id="IPR050640">
    <property type="entry name" value="Bact_2-comp_sensor_kinase"/>
</dbReference>
<dbReference type="Gene3D" id="3.30.565.10">
    <property type="entry name" value="Histidine kinase-like ATPase, C-terminal domain"/>
    <property type="match status" value="1"/>
</dbReference>
<keyword evidence="12" id="KW-0812">Transmembrane</keyword>
<feature type="transmembrane region" description="Helical" evidence="12">
    <location>
        <begin position="177"/>
        <end position="196"/>
    </location>
</feature>
<evidence type="ECO:0000256" key="6">
    <source>
        <dbReference type="ARBA" id="ARBA00022679"/>
    </source>
</evidence>
<evidence type="ECO:0000256" key="11">
    <source>
        <dbReference type="ARBA" id="ARBA00023136"/>
    </source>
</evidence>
<evidence type="ECO:0000259" key="14">
    <source>
        <dbReference type="PROSITE" id="PS50885"/>
    </source>
</evidence>
<feature type="domain" description="Histidine kinase" evidence="13">
    <location>
        <begin position="281"/>
        <end position="484"/>
    </location>
</feature>
<evidence type="ECO:0000256" key="12">
    <source>
        <dbReference type="SAM" id="Phobius"/>
    </source>
</evidence>
<dbReference type="PRINTS" id="PR00344">
    <property type="entry name" value="BCTRLSENSOR"/>
</dbReference>
<dbReference type="PROSITE" id="PS50885">
    <property type="entry name" value="HAMP"/>
    <property type="match status" value="1"/>
</dbReference>
<protein>
    <recommendedName>
        <fullName evidence="3">histidine kinase</fullName>
        <ecNumber evidence="3">2.7.13.3</ecNumber>
    </recommendedName>
</protein>
<keyword evidence="5" id="KW-0597">Phosphoprotein</keyword>
<keyword evidence="16" id="KW-1185">Reference proteome</keyword>
<dbReference type="InterPro" id="IPR036890">
    <property type="entry name" value="HATPase_C_sf"/>
</dbReference>
<dbReference type="GO" id="GO:0000155">
    <property type="term" value="F:phosphorelay sensor kinase activity"/>
    <property type="evidence" value="ECO:0007669"/>
    <property type="project" value="InterPro"/>
</dbReference>
<name>A0AA95JHC6_9BACL</name>
<evidence type="ECO:0000256" key="1">
    <source>
        <dbReference type="ARBA" id="ARBA00000085"/>
    </source>
</evidence>
<evidence type="ECO:0000256" key="7">
    <source>
        <dbReference type="ARBA" id="ARBA00022741"/>
    </source>
</evidence>
<dbReference type="Gene3D" id="6.10.340.10">
    <property type="match status" value="1"/>
</dbReference>
<dbReference type="EC" id="2.7.13.3" evidence="3"/>
<dbReference type="InterPro" id="IPR005467">
    <property type="entry name" value="His_kinase_dom"/>
</dbReference>
<dbReference type="PANTHER" id="PTHR34220:SF7">
    <property type="entry name" value="SENSOR HISTIDINE KINASE YPDA"/>
    <property type="match status" value="1"/>
</dbReference>
<dbReference type="PROSITE" id="PS50109">
    <property type="entry name" value="HIS_KIN"/>
    <property type="match status" value="1"/>
</dbReference>
<sequence>MNSIQKKILSLSAILLFSMAVMWSVLTLYNQKTQERYNDILQRYLQMNEVSERSQLLITTFNNFYQAPSVIGQSDLNVIKGQLNHAKQKIGELRNKDNNFTLTNYMNMVDSLIESVDLSVMFLNQKNNEAAITRFSDAMRLANYIAEMTLTLIDKELKTYDIFYRDIIVQSSALKTLGFLILGLITILLLVFTYWFSLSITRPIQRLSFAARELSRGRFDLKIDVQSNDEIAFLAKTFDQMRGNINNLISEIQTKAQLEIELQESRLLLKESQLRSLQSQINPHFLFNTLDTLSKKAYLEGSEQTSDLIVSVASLLRYNLRHLDRAVTLRDELDVMNKYIEIQRARFTDRLNFHAEVDESCLYVQVPSLTIQPVVENAVIHAIEPAEDGGTIFFRVIAEDDRVIVEIEDNGIGISKEKIDQIVDDNQSPAHSPLIDQQQGHSTGIGMSNVIRRLRLFYNRDDVIEIVSVPGQGTLVKLLLPIRRGDER</sequence>
<gene>
    <name evidence="15" type="ORF">P0Y55_05700</name>
</gene>
<evidence type="ECO:0000313" key="15">
    <source>
        <dbReference type="EMBL" id="WEK56304.1"/>
    </source>
</evidence>
<evidence type="ECO:0000256" key="3">
    <source>
        <dbReference type="ARBA" id="ARBA00012438"/>
    </source>
</evidence>
<dbReference type="PANTHER" id="PTHR34220">
    <property type="entry name" value="SENSOR HISTIDINE KINASE YPDA"/>
    <property type="match status" value="1"/>
</dbReference>
<evidence type="ECO:0000256" key="5">
    <source>
        <dbReference type="ARBA" id="ARBA00022553"/>
    </source>
</evidence>
<organism evidence="15 16">
    <name type="scientific">Candidatus Cohnella colombiensis</name>
    <dbReference type="NCBI Taxonomy" id="3121368"/>
    <lineage>
        <taxon>Bacteria</taxon>
        <taxon>Bacillati</taxon>
        <taxon>Bacillota</taxon>
        <taxon>Bacilli</taxon>
        <taxon>Bacillales</taxon>
        <taxon>Paenibacillaceae</taxon>
        <taxon>Cohnella</taxon>
    </lineage>
</organism>
<keyword evidence="10" id="KW-0902">Two-component regulatory system</keyword>
<evidence type="ECO:0000256" key="8">
    <source>
        <dbReference type="ARBA" id="ARBA00022777"/>
    </source>
</evidence>
<dbReference type="AlphaFoldDB" id="A0AA95JHC6"/>
<feature type="domain" description="HAMP" evidence="14">
    <location>
        <begin position="198"/>
        <end position="250"/>
    </location>
</feature>
<dbReference type="Proteomes" id="UP001178662">
    <property type="component" value="Chromosome"/>
</dbReference>
<dbReference type="InterPro" id="IPR003594">
    <property type="entry name" value="HATPase_dom"/>
</dbReference>
<dbReference type="InterPro" id="IPR003660">
    <property type="entry name" value="HAMP_dom"/>
</dbReference>
<dbReference type="Pfam" id="PF00672">
    <property type="entry name" value="HAMP"/>
    <property type="match status" value="1"/>
</dbReference>
<accession>A0AA95JHC6</accession>
<evidence type="ECO:0000256" key="9">
    <source>
        <dbReference type="ARBA" id="ARBA00022840"/>
    </source>
</evidence>
<evidence type="ECO:0000256" key="2">
    <source>
        <dbReference type="ARBA" id="ARBA00004651"/>
    </source>
</evidence>
<dbReference type="CDD" id="cd06225">
    <property type="entry name" value="HAMP"/>
    <property type="match status" value="1"/>
</dbReference>
<dbReference type="Pfam" id="PF02518">
    <property type="entry name" value="HATPase_c"/>
    <property type="match status" value="1"/>
</dbReference>
<dbReference type="SMART" id="SM00304">
    <property type="entry name" value="HAMP"/>
    <property type="match status" value="1"/>
</dbReference>
<keyword evidence="6" id="KW-0808">Transferase</keyword>
<keyword evidence="4" id="KW-1003">Cell membrane</keyword>
<keyword evidence="11 12" id="KW-0472">Membrane</keyword>
<dbReference type="Pfam" id="PF06580">
    <property type="entry name" value="His_kinase"/>
    <property type="match status" value="1"/>
</dbReference>